<dbReference type="PANTHER" id="PTHR13802">
    <property type="entry name" value="MUCIN 4-RELATED"/>
    <property type="match status" value="1"/>
</dbReference>
<dbReference type="InterPro" id="IPR005533">
    <property type="entry name" value="AMOP_dom"/>
</dbReference>
<sequence length="444" mass="51576">MYHHADVNLSVWGYRETQVPQFLHIADLATTQNTGSFKIVPSLYKNRTNTETDILFGFIQMNTTRFLDTDKTKVPVTVTIWSEPIPLAWYFAPQWEQKFGKHWAKNFCDRWIRDDEQLPNFREQLPKCPCSLYQALADKGQYMSDFLCDKDWNPKCLFHRSAVHCVRTPNPTLQGEQQCCYDRNYFLMLSQDQQWGSYPKRSHSLGYPRTKVPTLSQWYHDIVPRFVCCLWQSESSQGCEILRHERRPTQDCVNYESPGIAGVYGNLHIITFDDLEYTFTGKGEFVLVRSSSVEVQGRFEQVLTGLGEVRATELTSVVARENSTMVVEVRRRPKGARWRYHLDVLFNGRRVYFDRNPTKVKHLPGVTVYVPSYIFDQSEVVIMFESGLGVEVIENKGCLMARVYVPRKFINQTRGLLGNWSYDISDDFTLPNGTKTLWEKMGPG</sequence>
<keyword evidence="3" id="KW-1133">Transmembrane helix</keyword>
<feature type="domain" description="VWFD" evidence="6">
    <location>
        <begin position="259"/>
        <end position="444"/>
    </location>
</feature>
<accession>A0AA38HQE5</accession>
<dbReference type="PROSITE" id="PS50856">
    <property type="entry name" value="AMOP"/>
    <property type="match status" value="1"/>
</dbReference>
<dbReference type="PANTHER" id="PTHR13802:SF52">
    <property type="entry name" value="MUCIN-4"/>
    <property type="match status" value="1"/>
</dbReference>
<proteinExistence type="predicted"/>
<dbReference type="Pfam" id="PF00094">
    <property type="entry name" value="VWD"/>
    <property type="match status" value="1"/>
</dbReference>
<evidence type="ECO:0000256" key="1">
    <source>
        <dbReference type="ARBA" id="ARBA00004370"/>
    </source>
</evidence>
<keyword evidence="2" id="KW-0812">Transmembrane</keyword>
<gene>
    <name evidence="7" type="ORF">Zmor_027242</name>
</gene>
<dbReference type="AlphaFoldDB" id="A0AA38HQE5"/>
<evidence type="ECO:0000313" key="8">
    <source>
        <dbReference type="Proteomes" id="UP001168821"/>
    </source>
</evidence>
<dbReference type="GO" id="GO:0016020">
    <property type="term" value="C:membrane"/>
    <property type="evidence" value="ECO:0007669"/>
    <property type="project" value="UniProtKB-SubCell"/>
</dbReference>
<organism evidence="7 8">
    <name type="scientific">Zophobas morio</name>
    <dbReference type="NCBI Taxonomy" id="2755281"/>
    <lineage>
        <taxon>Eukaryota</taxon>
        <taxon>Metazoa</taxon>
        <taxon>Ecdysozoa</taxon>
        <taxon>Arthropoda</taxon>
        <taxon>Hexapoda</taxon>
        <taxon>Insecta</taxon>
        <taxon>Pterygota</taxon>
        <taxon>Neoptera</taxon>
        <taxon>Endopterygota</taxon>
        <taxon>Coleoptera</taxon>
        <taxon>Polyphaga</taxon>
        <taxon>Cucujiformia</taxon>
        <taxon>Tenebrionidae</taxon>
        <taxon>Zophobas</taxon>
    </lineage>
</organism>
<dbReference type="PROSITE" id="PS51233">
    <property type="entry name" value="VWFD"/>
    <property type="match status" value="1"/>
</dbReference>
<keyword evidence="8" id="KW-1185">Reference proteome</keyword>
<evidence type="ECO:0000256" key="3">
    <source>
        <dbReference type="ARBA" id="ARBA00022989"/>
    </source>
</evidence>
<evidence type="ECO:0008006" key="9">
    <source>
        <dbReference type="Google" id="ProtNLM"/>
    </source>
</evidence>
<comment type="subcellular location">
    <subcellularLocation>
        <location evidence="1">Membrane</location>
    </subcellularLocation>
</comment>
<dbReference type="SMART" id="SM00723">
    <property type="entry name" value="AMOP"/>
    <property type="match status" value="1"/>
</dbReference>
<evidence type="ECO:0000259" key="5">
    <source>
        <dbReference type="PROSITE" id="PS50856"/>
    </source>
</evidence>
<dbReference type="EMBL" id="JALNTZ010000009">
    <property type="protein sequence ID" value="KAJ3640697.1"/>
    <property type="molecule type" value="Genomic_DNA"/>
</dbReference>
<evidence type="ECO:0000313" key="7">
    <source>
        <dbReference type="EMBL" id="KAJ3640697.1"/>
    </source>
</evidence>
<reference evidence="7" key="1">
    <citation type="journal article" date="2023" name="G3 (Bethesda)">
        <title>Whole genome assemblies of Zophobas morio and Tenebrio molitor.</title>
        <authorList>
            <person name="Kaur S."/>
            <person name="Stinson S.A."/>
            <person name="diCenzo G.C."/>
        </authorList>
    </citation>
    <scope>NUCLEOTIDE SEQUENCE</scope>
    <source>
        <strain evidence="7">QUZm001</strain>
    </source>
</reference>
<protein>
    <recommendedName>
        <fullName evidence="9">AMOP domain-containing protein</fullName>
    </recommendedName>
</protein>
<evidence type="ECO:0000256" key="2">
    <source>
        <dbReference type="ARBA" id="ARBA00022692"/>
    </source>
</evidence>
<dbReference type="Pfam" id="PF03782">
    <property type="entry name" value="AMOP"/>
    <property type="match status" value="1"/>
</dbReference>
<evidence type="ECO:0000259" key="6">
    <source>
        <dbReference type="PROSITE" id="PS51233"/>
    </source>
</evidence>
<comment type="caution">
    <text evidence="7">The sequence shown here is derived from an EMBL/GenBank/DDBJ whole genome shotgun (WGS) entry which is preliminary data.</text>
</comment>
<keyword evidence="4" id="KW-0472">Membrane</keyword>
<evidence type="ECO:0000256" key="4">
    <source>
        <dbReference type="ARBA" id="ARBA00023136"/>
    </source>
</evidence>
<feature type="domain" description="AMOP" evidence="5">
    <location>
        <begin position="100"/>
        <end position="246"/>
    </location>
</feature>
<dbReference type="InterPro" id="IPR051495">
    <property type="entry name" value="Epithelial_Barrier/Signaling"/>
</dbReference>
<name>A0AA38HQE5_9CUCU</name>
<dbReference type="SMART" id="SM00216">
    <property type="entry name" value="VWD"/>
    <property type="match status" value="1"/>
</dbReference>
<dbReference type="Proteomes" id="UP001168821">
    <property type="component" value="Unassembled WGS sequence"/>
</dbReference>
<dbReference type="InterPro" id="IPR001846">
    <property type="entry name" value="VWF_type-D"/>
</dbReference>